<dbReference type="InterPro" id="IPR027417">
    <property type="entry name" value="P-loop_NTPase"/>
</dbReference>
<keyword evidence="3 9" id="KW-0548">Nucleotidyltransferase</keyword>
<dbReference type="InterPro" id="IPR005790">
    <property type="entry name" value="DNA_polIII_delta"/>
</dbReference>
<keyword evidence="10" id="KW-1185">Reference proteome</keyword>
<evidence type="ECO:0000256" key="6">
    <source>
        <dbReference type="ARBA" id="ARBA00034754"/>
    </source>
</evidence>
<accession>A0A975FQQ8</accession>
<dbReference type="KEGG" id="aarc:G127AT_01020"/>
<dbReference type="GO" id="GO:0003887">
    <property type="term" value="F:DNA-directed DNA polymerase activity"/>
    <property type="evidence" value="ECO:0007669"/>
    <property type="project" value="UniProtKB-KW"/>
</dbReference>
<gene>
    <name evidence="9" type="primary">holA</name>
    <name evidence="9" type="ORF">G127AT_01020</name>
</gene>
<organism evidence="9 10">
    <name type="scientific">Agromyces archimandritae</name>
    <dbReference type="NCBI Taxonomy" id="2781962"/>
    <lineage>
        <taxon>Bacteria</taxon>
        <taxon>Bacillati</taxon>
        <taxon>Actinomycetota</taxon>
        <taxon>Actinomycetes</taxon>
        <taxon>Micrococcales</taxon>
        <taxon>Microbacteriaceae</taxon>
        <taxon>Agromyces</taxon>
    </lineage>
</organism>
<dbReference type="PANTHER" id="PTHR34388">
    <property type="entry name" value="DNA POLYMERASE III SUBUNIT DELTA"/>
    <property type="match status" value="1"/>
</dbReference>
<dbReference type="GO" id="GO:0006261">
    <property type="term" value="P:DNA-templated DNA replication"/>
    <property type="evidence" value="ECO:0007669"/>
    <property type="project" value="TreeGrafter"/>
</dbReference>
<dbReference type="NCBIfam" id="TIGR01128">
    <property type="entry name" value="holA"/>
    <property type="match status" value="1"/>
</dbReference>
<dbReference type="InterPro" id="IPR048466">
    <property type="entry name" value="DNA_pol3_delta-like_C"/>
</dbReference>
<feature type="domain" description="DNA polymerase III delta subunit-like C-terminal" evidence="8">
    <location>
        <begin position="188"/>
        <end position="301"/>
    </location>
</feature>
<dbReference type="EMBL" id="CP071696">
    <property type="protein sequence ID" value="QTX06371.1"/>
    <property type="molecule type" value="Genomic_DNA"/>
</dbReference>
<sequence length="312" mass="32856">MSGPESFLAEQAIGRLRDFLRSEDASLEVSDLEADGYGRGELLTLASPSLFGEPRLIRVARVEKASDDFLEDALAYLEAPDDSTTLVLRHGGGQRGKKLLDAIRGGAGGGIEIVCAELKKDAEKQDFVRAEFRGENRRATPGAVRALVSAFGDDLAELSSACRQLVADTSGEITEAIVDRYYAGRVETTAFTVADAAIAGRRGDALIALRQALDTGAEPVPIVAAFAMKIRTMAKVSGSRGPSGQIASSLGLAPWQVDRAKRDLSGWTDRGLAAAVEALAEADAQVKGAGRDPVFAVERLIGVIAAKGTTRA</sequence>
<keyword evidence="2 9" id="KW-0808">Transferase</keyword>
<reference evidence="9" key="1">
    <citation type="submission" date="2021-03" db="EMBL/GenBank/DDBJ databases">
        <title>Agromyces archimandritus sp. nov., isolated from the cockroach Archimandrita tessellata.</title>
        <authorList>
            <person name="Guzman J."/>
            <person name="Ortuzar M."/>
            <person name="Poehlein A."/>
            <person name="Daniel R."/>
            <person name="Trujillo M."/>
            <person name="Vilcinskas A."/>
        </authorList>
    </citation>
    <scope>NUCLEOTIDE SEQUENCE</scope>
    <source>
        <strain evidence="9">G127AT</strain>
    </source>
</reference>
<dbReference type="PANTHER" id="PTHR34388:SF1">
    <property type="entry name" value="DNA POLYMERASE III SUBUNIT DELTA"/>
    <property type="match status" value="1"/>
</dbReference>
<evidence type="ECO:0000313" key="10">
    <source>
        <dbReference type="Proteomes" id="UP000671914"/>
    </source>
</evidence>
<proteinExistence type="inferred from homology"/>
<evidence type="ECO:0000313" key="9">
    <source>
        <dbReference type="EMBL" id="QTX06371.1"/>
    </source>
</evidence>
<name>A0A975FQQ8_9MICO</name>
<dbReference type="EC" id="2.7.7.7" evidence="1"/>
<comment type="catalytic activity">
    <reaction evidence="7">
        <text>DNA(n) + a 2'-deoxyribonucleoside 5'-triphosphate = DNA(n+1) + diphosphate</text>
        <dbReference type="Rhea" id="RHEA:22508"/>
        <dbReference type="Rhea" id="RHEA-COMP:17339"/>
        <dbReference type="Rhea" id="RHEA-COMP:17340"/>
        <dbReference type="ChEBI" id="CHEBI:33019"/>
        <dbReference type="ChEBI" id="CHEBI:61560"/>
        <dbReference type="ChEBI" id="CHEBI:173112"/>
        <dbReference type="EC" id="2.7.7.7"/>
    </reaction>
</comment>
<dbReference type="Gene3D" id="1.20.272.10">
    <property type="match status" value="1"/>
</dbReference>
<evidence type="ECO:0000256" key="4">
    <source>
        <dbReference type="ARBA" id="ARBA00022705"/>
    </source>
</evidence>
<dbReference type="Gene3D" id="3.40.50.300">
    <property type="entry name" value="P-loop containing nucleotide triphosphate hydrolases"/>
    <property type="match status" value="1"/>
</dbReference>
<evidence type="ECO:0000256" key="2">
    <source>
        <dbReference type="ARBA" id="ARBA00022679"/>
    </source>
</evidence>
<evidence type="ECO:0000256" key="5">
    <source>
        <dbReference type="ARBA" id="ARBA00022932"/>
    </source>
</evidence>
<dbReference type="GO" id="GO:0009360">
    <property type="term" value="C:DNA polymerase III complex"/>
    <property type="evidence" value="ECO:0007669"/>
    <property type="project" value="TreeGrafter"/>
</dbReference>
<dbReference type="InterPro" id="IPR008921">
    <property type="entry name" value="DNA_pol3_clamp-load_cplx_C"/>
</dbReference>
<evidence type="ECO:0000259" key="8">
    <source>
        <dbReference type="Pfam" id="PF21694"/>
    </source>
</evidence>
<protein>
    <recommendedName>
        <fullName evidence="1">DNA-directed DNA polymerase</fullName>
        <ecNumber evidence="1">2.7.7.7</ecNumber>
    </recommendedName>
</protein>
<dbReference type="Pfam" id="PF21694">
    <property type="entry name" value="DNA_pol3_delta_C"/>
    <property type="match status" value="1"/>
</dbReference>
<dbReference type="GO" id="GO:0003677">
    <property type="term" value="F:DNA binding"/>
    <property type="evidence" value="ECO:0007669"/>
    <property type="project" value="InterPro"/>
</dbReference>
<comment type="similarity">
    <text evidence="6">Belongs to the DNA polymerase HolA subunit family.</text>
</comment>
<evidence type="ECO:0000256" key="1">
    <source>
        <dbReference type="ARBA" id="ARBA00012417"/>
    </source>
</evidence>
<dbReference type="SUPFAM" id="SSF48019">
    <property type="entry name" value="post-AAA+ oligomerization domain-like"/>
    <property type="match status" value="1"/>
</dbReference>
<dbReference type="Proteomes" id="UP000671914">
    <property type="component" value="Chromosome"/>
</dbReference>
<evidence type="ECO:0000256" key="3">
    <source>
        <dbReference type="ARBA" id="ARBA00022695"/>
    </source>
</evidence>
<keyword evidence="4" id="KW-0235">DNA replication</keyword>
<evidence type="ECO:0000256" key="7">
    <source>
        <dbReference type="ARBA" id="ARBA00049244"/>
    </source>
</evidence>
<dbReference type="AlphaFoldDB" id="A0A975FQQ8"/>
<keyword evidence="5" id="KW-0239">DNA-directed DNA polymerase</keyword>